<accession>A0ABT3TK53</accession>
<reference evidence="1" key="1">
    <citation type="submission" date="2019-02" db="EMBL/GenBank/DDBJ databases">
        <authorList>
            <person name="Li S.-H."/>
        </authorList>
    </citation>
    <scope>NUCLEOTIDE SEQUENCE</scope>
    <source>
        <strain evidence="1">IMCC14734</strain>
    </source>
</reference>
<protein>
    <submittedName>
        <fullName evidence="1">Uncharacterized protein</fullName>
    </submittedName>
</protein>
<proteinExistence type="predicted"/>
<dbReference type="EMBL" id="SHNN01000004">
    <property type="protein sequence ID" value="MCX2982656.1"/>
    <property type="molecule type" value="Genomic_DNA"/>
</dbReference>
<keyword evidence="2" id="KW-1185">Reference proteome</keyword>
<evidence type="ECO:0000313" key="1">
    <source>
        <dbReference type="EMBL" id="MCX2982656.1"/>
    </source>
</evidence>
<gene>
    <name evidence="1" type="ORF">EYC98_17480</name>
</gene>
<dbReference type="RefSeq" id="WP_279246688.1">
    <property type="nucleotide sequence ID" value="NZ_SHNN01000004.1"/>
</dbReference>
<sequence length="130" mass="14705">MPKFTPCWVFDMRAGCLLLPHAGVGSMLNDDQLLEHLRQRWFDIFQRLANEGEVPPAFVLRTEGMMEAWVVSGQCSAVQLQAEMSTQYQRVSGDSLAQVWGENWSDFFRFPQIPAFAPRAPVVPSTNEVS</sequence>
<name>A0ABT3TK53_9GAMM</name>
<organism evidence="1 2">
    <name type="scientific">Candidatus Litorirhabdus singularis</name>
    <dbReference type="NCBI Taxonomy" id="2518993"/>
    <lineage>
        <taxon>Bacteria</taxon>
        <taxon>Pseudomonadati</taxon>
        <taxon>Pseudomonadota</taxon>
        <taxon>Gammaproteobacteria</taxon>
        <taxon>Cellvibrionales</taxon>
        <taxon>Halieaceae</taxon>
        <taxon>Candidatus Litorirhabdus</taxon>
    </lineage>
</organism>
<evidence type="ECO:0000313" key="2">
    <source>
        <dbReference type="Proteomes" id="UP001143362"/>
    </source>
</evidence>
<comment type="caution">
    <text evidence="1">The sequence shown here is derived from an EMBL/GenBank/DDBJ whole genome shotgun (WGS) entry which is preliminary data.</text>
</comment>
<dbReference type="Proteomes" id="UP001143362">
    <property type="component" value="Unassembled WGS sequence"/>
</dbReference>